<dbReference type="EMBL" id="JAPQKT010000006">
    <property type="protein sequence ID" value="KAJ5226616.1"/>
    <property type="molecule type" value="Genomic_DNA"/>
</dbReference>
<organism evidence="1 2">
    <name type="scientific">Penicillium citrinum</name>
    <dbReference type="NCBI Taxonomy" id="5077"/>
    <lineage>
        <taxon>Eukaryota</taxon>
        <taxon>Fungi</taxon>
        <taxon>Dikarya</taxon>
        <taxon>Ascomycota</taxon>
        <taxon>Pezizomycotina</taxon>
        <taxon>Eurotiomycetes</taxon>
        <taxon>Eurotiomycetidae</taxon>
        <taxon>Eurotiales</taxon>
        <taxon>Aspergillaceae</taxon>
        <taxon>Penicillium</taxon>
    </lineage>
</organism>
<protein>
    <submittedName>
        <fullName evidence="1">Uncharacterized protein</fullName>
    </submittedName>
</protein>
<dbReference type="OrthoDB" id="10353409at2759"/>
<reference evidence="1" key="2">
    <citation type="journal article" date="2023" name="IMA Fungus">
        <title>Comparative genomic study of the Penicillium genus elucidates a diverse pangenome and 15 lateral gene transfer events.</title>
        <authorList>
            <person name="Petersen C."/>
            <person name="Sorensen T."/>
            <person name="Nielsen M.R."/>
            <person name="Sondergaard T.E."/>
            <person name="Sorensen J.L."/>
            <person name="Fitzpatrick D.A."/>
            <person name="Frisvad J.C."/>
            <person name="Nielsen K.L."/>
        </authorList>
    </citation>
    <scope>NUCLEOTIDE SEQUENCE</scope>
    <source>
        <strain evidence="1">IBT 23319</strain>
    </source>
</reference>
<name>A0A9W9NVJ1_PENCI</name>
<gene>
    <name evidence="1" type="ORF">N7469_006622</name>
</gene>
<dbReference type="RefSeq" id="XP_056498981.1">
    <property type="nucleotide sequence ID" value="XM_056645540.1"/>
</dbReference>
<dbReference type="GeneID" id="81384707"/>
<accession>A0A9W9NVJ1</accession>
<proteinExistence type="predicted"/>
<evidence type="ECO:0000313" key="1">
    <source>
        <dbReference type="EMBL" id="KAJ5226616.1"/>
    </source>
</evidence>
<comment type="caution">
    <text evidence="1">The sequence shown here is derived from an EMBL/GenBank/DDBJ whole genome shotgun (WGS) entry which is preliminary data.</text>
</comment>
<dbReference type="Proteomes" id="UP001147733">
    <property type="component" value="Unassembled WGS sequence"/>
</dbReference>
<keyword evidence="2" id="KW-1185">Reference proteome</keyword>
<reference evidence="1" key="1">
    <citation type="submission" date="2022-11" db="EMBL/GenBank/DDBJ databases">
        <authorList>
            <person name="Petersen C."/>
        </authorList>
    </citation>
    <scope>NUCLEOTIDE SEQUENCE</scope>
    <source>
        <strain evidence="1">IBT 23319</strain>
    </source>
</reference>
<evidence type="ECO:0000313" key="2">
    <source>
        <dbReference type="Proteomes" id="UP001147733"/>
    </source>
</evidence>
<sequence>MSSYQGPLSSDTDNPLQKNNLDQYEYRVLFIPHIGQFADLRAYLVNEIMSRCKQLYDQPETSQDIADLLENFPETLQLLKTSGQEEAKITNTMPPICYEQRIDRLISIICVLQSHIENNVLATTEVPHILSEMCAHIGRLTIDRREQSDYLEMMEDYAVHISDSYWAPREDGREPAITYDQSQAEAFSIWNRLNGPIFGCDCRQCSAPSVDQADM</sequence>
<dbReference type="AlphaFoldDB" id="A0A9W9NVJ1"/>